<keyword evidence="7" id="KW-1185">Reference proteome</keyword>
<dbReference type="Gene3D" id="1.10.10.60">
    <property type="entry name" value="Homeodomain-like"/>
    <property type="match status" value="1"/>
</dbReference>
<keyword evidence="2" id="KW-0229">DNA integration</keyword>
<dbReference type="PANTHER" id="PTHR30461:SF26">
    <property type="entry name" value="RESOLVASE HOMOLOG YNEB"/>
    <property type="match status" value="1"/>
</dbReference>
<feature type="domain" description="Resolvase/invertase-type recombinase catalytic" evidence="5">
    <location>
        <begin position="2"/>
        <end position="138"/>
    </location>
</feature>
<dbReference type="Gene3D" id="3.40.50.1390">
    <property type="entry name" value="Resolvase, N-terminal catalytic domain"/>
    <property type="match status" value="1"/>
</dbReference>
<dbReference type="Proteomes" id="UP001209257">
    <property type="component" value="Unassembled WGS sequence"/>
</dbReference>
<evidence type="ECO:0000256" key="4">
    <source>
        <dbReference type="ARBA" id="ARBA00023172"/>
    </source>
</evidence>
<organism evidence="6 7">
    <name type="scientific">Alteromonas salexigens</name>
    <dbReference type="NCBI Taxonomy" id="2982530"/>
    <lineage>
        <taxon>Bacteria</taxon>
        <taxon>Pseudomonadati</taxon>
        <taxon>Pseudomonadota</taxon>
        <taxon>Gammaproteobacteria</taxon>
        <taxon>Alteromonadales</taxon>
        <taxon>Alteromonadaceae</taxon>
        <taxon>Alteromonas/Salinimonas group</taxon>
        <taxon>Alteromonas</taxon>
    </lineage>
</organism>
<reference evidence="7" key="1">
    <citation type="submission" date="2023-07" db="EMBL/GenBank/DDBJ databases">
        <title>Study on multiphase classification of strain Alteromonas salexigens isolated from the Yellow Sea.</title>
        <authorList>
            <person name="Sun L."/>
        </authorList>
    </citation>
    <scope>NUCLEOTIDE SEQUENCE [LARGE SCALE GENOMIC DNA]</scope>
    <source>
        <strain evidence="7">ASW11-19</strain>
    </source>
</reference>
<comment type="caution">
    <text evidence="6">The sequence shown here is derived from an EMBL/GenBank/DDBJ whole genome shotgun (WGS) entry which is preliminary data.</text>
</comment>
<name>A0ABT2VRF0_9ALTE</name>
<dbReference type="SMART" id="SM00857">
    <property type="entry name" value="Resolvase"/>
    <property type="match status" value="1"/>
</dbReference>
<accession>A0ABT2VRF0</accession>
<sequence length="187" mass="20572">MALVGFARVSTTAQDLAAQLEQFDRIGCDNVFAGKQGGTKDENERKLEEMISYIRDGDVVVVTKLDRLGRSLRMILSAIDAIHKRGASLRTLDGAIDTSNNSPFAQAQVSLIGTFAQLERDLIVSRTGDGRERAKLKGVPFGRKPKLNSDQKREVVKLYNSGNGTSISKLSQKFNVSRMTISRIVNE</sequence>
<dbReference type="InterPro" id="IPR050639">
    <property type="entry name" value="SSR_resolvase"/>
</dbReference>
<dbReference type="PANTHER" id="PTHR30461">
    <property type="entry name" value="DNA-INVERTASE FROM LAMBDOID PROPHAGE"/>
    <property type="match status" value="1"/>
</dbReference>
<gene>
    <name evidence="6" type="ORF">OCL06_14930</name>
</gene>
<evidence type="ECO:0000313" key="6">
    <source>
        <dbReference type="EMBL" id="MCU7555882.1"/>
    </source>
</evidence>
<dbReference type="EMBL" id="JAOTJC010000013">
    <property type="protein sequence ID" value="MCU7555882.1"/>
    <property type="molecule type" value="Genomic_DNA"/>
</dbReference>
<dbReference type="InterPro" id="IPR009057">
    <property type="entry name" value="Homeodomain-like_sf"/>
</dbReference>
<dbReference type="InterPro" id="IPR006120">
    <property type="entry name" value="Resolvase_HTH_dom"/>
</dbReference>
<keyword evidence="4" id="KW-0233">DNA recombination</keyword>
<dbReference type="SUPFAM" id="SSF53041">
    <property type="entry name" value="Resolvase-like"/>
    <property type="match status" value="1"/>
</dbReference>
<dbReference type="RefSeq" id="WP_262995988.1">
    <property type="nucleotide sequence ID" value="NZ_JAOTJC010000013.1"/>
</dbReference>
<evidence type="ECO:0000256" key="2">
    <source>
        <dbReference type="ARBA" id="ARBA00022908"/>
    </source>
</evidence>
<keyword evidence="3" id="KW-0238">DNA-binding</keyword>
<evidence type="ECO:0000256" key="3">
    <source>
        <dbReference type="ARBA" id="ARBA00023125"/>
    </source>
</evidence>
<dbReference type="CDD" id="cd03768">
    <property type="entry name" value="SR_ResInv"/>
    <property type="match status" value="1"/>
</dbReference>
<evidence type="ECO:0000259" key="5">
    <source>
        <dbReference type="PROSITE" id="PS51736"/>
    </source>
</evidence>
<dbReference type="InterPro" id="IPR006118">
    <property type="entry name" value="Recombinase_CS"/>
</dbReference>
<dbReference type="Pfam" id="PF00239">
    <property type="entry name" value="Resolvase"/>
    <property type="match status" value="1"/>
</dbReference>
<dbReference type="PROSITE" id="PS00398">
    <property type="entry name" value="RECOMBINASES_2"/>
    <property type="match status" value="1"/>
</dbReference>
<comment type="similarity">
    <text evidence="1">Belongs to the site-specific recombinase resolvase family.</text>
</comment>
<dbReference type="SUPFAM" id="SSF46689">
    <property type="entry name" value="Homeodomain-like"/>
    <property type="match status" value="1"/>
</dbReference>
<evidence type="ECO:0000256" key="1">
    <source>
        <dbReference type="ARBA" id="ARBA00009913"/>
    </source>
</evidence>
<protein>
    <submittedName>
        <fullName evidence="6">Recombinase family protein</fullName>
    </submittedName>
</protein>
<dbReference type="InterPro" id="IPR006119">
    <property type="entry name" value="Resolv_N"/>
</dbReference>
<dbReference type="Pfam" id="PF02796">
    <property type="entry name" value="HTH_7"/>
    <property type="match status" value="1"/>
</dbReference>
<dbReference type="CDD" id="cd00569">
    <property type="entry name" value="HTH_Hin_like"/>
    <property type="match status" value="1"/>
</dbReference>
<proteinExistence type="inferred from homology"/>
<dbReference type="PROSITE" id="PS51736">
    <property type="entry name" value="RECOMBINASES_3"/>
    <property type="match status" value="1"/>
</dbReference>
<dbReference type="InterPro" id="IPR036162">
    <property type="entry name" value="Resolvase-like_N_sf"/>
</dbReference>
<evidence type="ECO:0000313" key="7">
    <source>
        <dbReference type="Proteomes" id="UP001209257"/>
    </source>
</evidence>